<accession>E2AM37</accession>
<dbReference type="InParanoid" id="E2AM37"/>
<dbReference type="Proteomes" id="UP000000311">
    <property type="component" value="Unassembled WGS sequence"/>
</dbReference>
<reference evidence="1 2" key="1">
    <citation type="journal article" date="2010" name="Science">
        <title>Genomic comparison of the ants Camponotus floridanus and Harpegnathos saltator.</title>
        <authorList>
            <person name="Bonasio R."/>
            <person name="Zhang G."/>
            <person name="Ye C."/>
            <person name="Mutti N.S."/>
            <person name="Fang X."/>
            <person name="Qin N."/>
            <person name="Donahue G."/>
            <person name="Yang P."/>
            <person name="Li Q."/>
            <person name="Li C."/>
            <person name="Zhang P."/>
            <person name="Huang Z."/>
            <person name="Berger S.L."/>
            <person name="Reinberg D."/>
            <person name="Wang J."/>
            <person name="Liebig J."/>
        </authorList>
    </citation>
    <scope>NUCLEOTIDE SEQUENCE [LARGE SCALE GENOMIC DNA]</scope>
    <source>
        <strain evidence="2">C129</strain>
    </source>
</reference>
<dbReference type="AlphaFoldDB" id="E2AM37"/>
<organism evidence="2">
    <name type="scientific">Camponotus floridanus</name>
    <name type="common">Florida carpenter ant</name>
    <dbReference type="NCBI Taxonomy" id="104421"/>
    <lineage>
        <taxon>Eukaryota</taxon>
        <taxon>Metazoa</taxon>
        <taxon>Ecdysozoa</taxon>
        <taxon>Arthropoda</taxon>
        <taxon>Hexapoda</taxon>
        <taxon>Insecta</taxon>
        <taxon>Pterygota</taxon>
        <taxon>Neoptera</taxon>
        <taxon>Endopterygota</taxon>
        <taxon>Hymenoptera</taxon>
        <taxon>Apocrita</taxon>
        <taxon>Aculeata</taxon>
        <taxon>Formicoidea</taxon>
        <taxon>Formicidae</taxon>
        <taxon>Formicinae</taxon>
        <taxon>Camponotus</taxon>
    </lineage>
</organism>
<keyword evidence="2" id="KW-1185">Reference proteome</keyword>
<gene>
    <name evidence="1" type="ORF">EAG_16126</name>
</gene>
<evidence type="ECO:0000313" key="1">
    <source>
        <dbReference type="EMBL" id="EFN65495.1"/>
    </source>
</evidence>
<dbReference type="EMBL" id="GL440704">
    <property type="protein sequence ID" value="EFN65495.1"/>
    <property type="molecule type" value="Genomic_DNA"/>
</dbReference>
<sequence>MMYPTNRLFSPPLFAPFFAPISGRVYRARTGRSLVSANLNAVAPEFAPCRSWRHYLPIRSHYRHKPRELYELYDVIMTSLVEDALNNASERYGGRYAKSIAQIFQRVVEQLHTDRTWAAPSVLHSVRMINPADESSIKSPHLNCRE</sequence>
<name>E2AM37_CAMFO</name>
<proteinExistence type="predicted"/>
<evidence type="ECO:0000313" key="2">
    <source>
        <dbReference type="Proteomes" id="UP000000311"/>
    </source>
</evidence>
<protein>
    <submittedName>
        <fullName evidence="1">Uncharacterized protein</fullName>
    </submittedName>
</protein>